<evidence type="ECO:0000313" key="1">
    <source>
        <dbReference type="EMBL" id="QOJ92784.1"/>
    </source>
</evidence>
<accession>A0A7L9GK87</accession>
<keyword evidence="2" id="KW-1185">Reference proteome</keyword>
<dbReference type="Proteomes" id="UP000593847">
    <property type="component" value="Chromosome"/>
</dbReference>
<dbReference type="AlphaFoldDB" id="A0A7L9GK87"/>
<reference evidence="1" key="1">
    <citation type="submission" date="2020-09" db="EMBL/GenBank/DDBJ databases">
        <title>Complete genome sequence of Pseudomonas taiwanensis CC, a plant growth-promoting and biotite-weathering strain.</title>
        <authorList>
            <person name="Cheng C."/>
        </authorList>
    </citation>
    <scope>NUCLEOTIDE SEQUENCE [LARGE SCALE GENOMIC DNA]</scope>
    <source>
        <strain evidence="1">WRS8</strain>
    </source>
</reference>
<protein>
    <submittedName>
        <fullName evidence="1">Uncharacterized protein</fullName>
    </submittedName>
</protein>
<evidence type="ECO:0000313" key="2">
    <source>
        <dbReference type="Proteomes" id="UP000593847"/>
    </source>
</evidence>
<sequence length="302" mass="33925">MMRRKGGELDGLLTTTLIGPDGIEGVAGLKPVSVPVSSISPLIALRHLHVVSACIASLTEDLGRLKRDWQEKFDAEVESAIADLADIAPRIDEAVLDQAYRTALLVDARRVKGQLGSCFEQEINAFDRHVSKMCDDLRFSQNYSNAPINYISYLGREKIFSILGFLSIAELFEIALYGKFTESIVQASFKNLTARRGKILKVLNKYYDAVVTHLKRLDDHNSWRECGREWHLARMDEHSDNLEKARKEFNNLVRPPALLDAFLKGDATRVEEFWFVVRGDRIDISTAQAIDDSQVKLLASSG</sequence>
<organism evidence="1 2">
    <name type="scientific">Pseudomonas taiwanensis</name>
    <dbReference type="NCBI Taxonomy" id="470150"/>
    <lineage>
        <taxon>Bacteria</taxon>
        <taxon>Pseudomonadati</taxon>
        <taxon>Pseudomonadota</taxon>
        <taxon>Gammaproteobacteria</taxon>
        <taxon>Pseudomonadales</taxon>
        <taxon>Pseudomonadaceae</taxon>
        <taxon>Pseudomonas</taxon>
    </lineage>
</organism>
<dbReference type="RefSeq" id="WP_192907621.1">
    <property type="nucleotide sequence ID" value="NZ_CP062699.1"/>
</dbReference>
<proteinExistence type="predicted"/>
<dbReference type="EMBL" id="CP062699">
    <property type="protein sequence ID" value="QOJ92784.1"/>
    <property type="molecule type" value="Genomic_DNA"/>
</dbReference>
<name>A0A7L9GK87_9PSED</name>
<dbReference type="KEGG" id="ptai:ICN73_07905"/>
<gene>
    <name evidence="1" type="ORF">ICN73_07905</name>
</gene>